<dbReference type="InterPro" id="IPR011051">
    <property type="entry name" value="RmlC_Cupin_sf"/>
</dbReference>
<dbReference type="Pfam" id="PF12973">
    <property type="entry name" value="Cupin_7"/>
    <property type="match status" value="1"/>
</dbReference>
<dbReference type="EMBL" id="PDGH01000146">
    <property type="protein sequence ID" value="POB42211.1"/>
    <property type="molecule type" value="Genomic_DNA"/>
</dbReference>
<dbReference type="SUPFAM" id="SSF51182">
    <property type="entry name" value="RmlC-like cupins"/>
    <property type="match status" value="1"/>
</dbReference>
<proteinExistence type="predicted"/>
<dbReference type="CDD" id="cd20301">
    <property type="entry name" value="cupin_ChrR"/>
    <property type="match status" value="1"/>
</dbReference>
<dbReference type="Proteomes" id="UP000237466">
    <property type="component" value="Unassembled WGS sequence"/>
</dbReference>
<feature type="domain" description="Putative zinc-finger" evidence="2">
    <location>
        <begin position="9"/>
        <end position="37"/>
    </location>
</feature>
<dbReference type="NCBIfam" id="TIGR02451">
    <property type="entry name" value="anti_sig_ChrR"/>
    <property type="match status" value="1"/>
</dbReference>
<dbReference type="InterPro" id="IPR025979">
    <property type="entry name" value="ChrR-like_cupin_dom"/>
</dbReference>
<evidence type="ECO:0000313" key="3">
    <source>
        <dbReference type="EMBL" id="POB42211.1"/>
    </source>
</evidence>
<dbReference type="InterPro" id="IPR014710">
    <property type="entry name" value="RmlC-like_jellyroll"/>
</dbReference>
<name>A0A2S3QWG8_VIBVL</name>
<evidence type="ECO:0000259" key="2">
    <source>
        <dbReference type="Pfam" id="PF13490"/>
    </source>
</evidence>
<dbReference type="RefSeq" id="WP_060530946.1">
    <property type="nucleotide sequence ID" value="NZ_CP009984.1"/>
</dbReference>
<feature type="domain" description="ChrR-like cupin" evidence="1">
    <location>
        <begin position="132"/>
        <end position="198"/>
    </location>
</feature>
<dbReference type="Gene3D" id="1.10.10.1320">
    <property type="entry name" value="Anti-sigma factor, zinc-finger domain"/>
    <property type="match status" value="1"/>
</dbReference>
<comment type="caution">
    <text evidence="3">The sequence shown here is derived from an EMBL/GenBank/DDBJ whole genome shotgun (WGS) entry which is preliminary data.</text>
</comment>
<dbReference type="Pfam" id="PF13490">
    <property type="entry name" value="zf-HC2"/>
    <property type="match status" value="1"/>
</dbReference>
<organism evidence="3 4">
    <name type="scientific">Vibrio vulnificus</name>
    <dbReference type="NCBI Taxonomy" id="672"/>
    <lineage>
        <taxon>Bacteria</taxon>
        <taxon>Pseudomonadati</taxon>
        <taxon>Pseudomonadota</taxon>
        <taxon>Gammaproteobacteria</taxon>
        <taxon>Vibrionales</taxon>
        <taxon>Vibrionaceae</taxon>
        <taxon>Vibrio</taxon>
    </lineage>
</organism>
<dbReference type="InterPro" id="IPR012807">
    <property type="entry name" value="Anti-sigma_ChrR"/>
</dbReference>
<protein>
    <submittedName>
        <fullName evidence="3">Transcriptional regulator</fullName>
    </submittedName>
</protein>
<dbReference type="InterPro" id="IPR041916">
    <property type="entry name" value="Anti_sigma_zinc_sf"/>
</dbReference>
<dbReference type="AlphaFoldDB" id="A0A2S3QWG8"/>
<evidence type="ECO:0000259" key="1">
    <source>
        <dbReference type="Pfam" id="PF12973"/>
    </source>
</evidence>
<evidence type="ECO:0000313" key="4">
    <source>
        <dbReference type="Proteomes" id="UP000237466"/>
    </source>
</evidence>
<dbReference type="Gene3D" id="2.60.120.10">
    <property type="entry name" value="Jelly Rolls"/>
    <property type="match status" value="1"/>
</dbReference>
<reference evidence="3 4" key="1">
    <citation type="journal article" date="2018" name="Front. Microbiol.">
        <title>Phylogeny of Vibrio vulnificus from the Analysis of the Core-Genome: Implications for Intra-Species Taxonomy.</title>
        <authorList>
            <person name="Roig F.J."/>
            <person name="Gonzalez-Candelas F."/>
            <person name="Sanjuan E."/>
            <person name="Fouz B."/>
            <person name="Feil E.J."/>
            <person name="Llorens C."/>
            <person name="Baker-Austin C."/>
            <person name="Oliver J.D."/>
            <person name="Danin-Poleg Y."/>
            <person name="Gibas C.J."/>
            <person name="Kashi Y."/>
            <person name="Gulig P.A."/>
            <person name="Morrison S.S."/>
            <person name="Amaro C."/>
        </authorList>
    </citation>
    <scope>NUCLEOTIDE SEQUENCE [LARGE SCALE GENOMIC DNA]</scope>
    <source>
        <strain evidence="3 4">CECT4608</strain>
    </source>
</reference>
<gene>
    <name evidence="3" type="ORF">CRN52_24845</name>
</gene>
<accession>A0A2S3QWG8</accession>
<dbReference type="InterPro" id="IPR027383">
    <property type="entry name" value="Znf_put"/>
</dbReference>
<sequence length="222" mass="24758">MSSHPNNMLLQAYASGEIDAVSGLVVATHLEVCPDCRDLVAQFEGEQAQHFAAGKQDEMSSLSLFDAMFDAIVQSDVKEDAREVYEPRYIEVKGKRFVLPQTLCRYADLMSEWRSYGGKVFSSQLDFGEEARVNLMYISEGVQIPQHTHKGLETTLVLHGSFSDEDGEYQQGDFMQRDASVKHSPKTKAGEDCLCLTVLTDPLIFTQGVARVFNLFGKGLYP</sequence>